<organism evidence="2 3">
    <name type="scientific">Halohasta litchfieldiae</name>
    <dbReference type="NCBI Taxonomy" id="1073996"/>
    <lineage>
        <taxon>Archaea</taxon>
        <taxon>Methanobacteriati</taxon>
        <taxon>Methanobacteriota</taxon>
        <taxon>Stenosarchaea group</taxon>
        <taxon>Halobacteria</taxon>
        <taxon>Halobacteriales</taxon>
        <taxon>Haloferacaceae</taxon>
        <taxon>Halohasta</taxon>
    </lineage>
</organism>
<dbReference type="AlphaFoldDB" id="A0A1H6WS57"/>
<dbReference type="GeneID" id="35002039"/>
<keyword evidence="1" id="KW-0812">Transmembrane</keyword>
<feature type="transmembrane region" description="Helical" evidence="1">
    <location>
        <begin position="6"/>
        <end position="23"/>
    </location>
</feature>
<evidence type="ECO:0000313" key="3">
    <source>
        <dbReference type="Proteomes" id="UP000198888"/>
    </source>
</evidence>
<reference evidence="2 3" key="1">
    <citation type="submission" date="2016-10" db="EMBL/GenBank/DDBJ databases">
        <authorList>
            <person name="de Groot N.N."/>
        </authorList>
    </citation>
    <scope>NUCLEOTIDE SEQUENCE [LARGE SCALE GENOMIC DNA]</scope>
    <source>
        <strain evidence="2 3">DSM 22187</strain>
    </source>
</reference>
<protein>
    <submittedName>
        <fullName evidence="2">Uncharacterized protein</fullName>
    </submittedName>
</protein>
<sequence length="66" mass="7448">MVSVILLSGLFIGVIATGLVFADMNRRNIRSQIRYLWTGFVGVLSLGGFLAVYVLQDVLYQFYRLC</sequence>
<accession>A0A2H4Q128</accession>
<feature type="transmembrane region" description="Helical" evidence="1">
    <location>
        <begin position="35"/>
        <end position="55"/>
    </location>
</feature>
<dbReference type="Proteomes" id="UP000198888">
    <property type="component" value="Unassembled WGS sequence"/>
</dbReference>
<keyword evidence="3" id="KW-1185">Reference proteome</keyword>
<dbReference type="RefSeq" id="WP_089673414.1">
    <property type="nucleotide sequence ID" value="NZ_CP024845.1"/>
</dbReference>
<keyword evidence="1" id="KW-1133">Transmembrane helix</keyword>
<proteinExistence type="predicted"/>
<accession>A0A1H6WS57</accession>
<keyword evidence="1" id="KW-0472">Membrane</keyword>
<evidence type="ECO:0000313" key="2">
    <source>
        <dbReference type="EMBL" id="SEJ18686.1"/>
    </source>
</evidence>
<dbReference type="EMBL" id="FNYR01000029">
    <property type="protein sequence ID" value="SEJ18686.1"/>
    <property type="molecule type" value="Genomic_DNA"/>
</dbReference>
<dbReference type="KEGG" id="hae:halTADL_1224"/>
<gene>
    <name evidence="2" type="ORF">SAMN05444271_1291</name>
</gene>
<name>A0A1H6WS57_9EURY</name>
<evidence type="ECO:0000256" key="1">
    <source>
        <dbReference type="SAM" id="Phobius"/>
    </source>
</evidence>